<accession>A0A6A6SGV6</accession>
<protein>
    <submittedName>
        <fullName evidence="1">Uncharacterized protein</fullName>
    </submittedName>
</protein>
<gene>
    <name evidence="1" type="ORF">P280DRAFT_6054</name>
</gene>
<proteinExistence type="predicted"/>
<reference evidence="1" key="1">
    <citation type="journal article" date="2020" name="Stud. Mycol.">
        <title>101 Dothideomycetes genomes: a test case for predicting lifestyles and emergence of pathogens.</title>
        <authorList>
            <person name="Haridas S."/>
            <person name="Albert R."/>
            <person name="Binder M."/>
            <person name="Bloem J."/>
            <person name="Labutti K."/>
            <person name="Salamov A."/>
            <person name="Andreopoulos B."/>
            <person name="Baker S."/>
            <person name="Barry K."/>
            <person name="Bills G."/>
            <person name="Bluhm B."/>
            <person name="Cannon C."/>
            <person name="Castanera R."/>
            <person name="Culley D."/>
            <person name="Daum C."/>
            <person name="Ezra D."/>
            <person name="Gonzalez J."/>
            <person name="Henrissat B."/>
            <person name="Kuo A."/>
            <person name="Liang C."/>
            <person name="Lipzen A."/>
            <person name="Lutzoni F."/>
            <person name="Magnuson J."/>
            <person name="Mondo S."/>
            <person name="Nolan M."/>
            <person name="Ohm R."/>
            <person name="Pangilinan J."/>
            <person name="Park H.-J."/>
            <person name="Ramirez L."/>
            <person name="Alfaro M."/>
            <person name="Sun H."/>
            <person name="Tritt A."/>
            <person name="Yoshinaga Y."/>
            <person name="Zwiers L.-H."/>
            <person name="Turgeon B."/>
            <person name="Goodwin S."/>
            <person name="Spatafora J."/>
            <person name="Crous P."/>
            <person name="Grigoriev I."/>
        </authorList>
    </citation>
    <scope>NUCLEOTIDE SEQUENCE</scope>
    <source>
        <strain evidence="1">CBS 473.64</strain>
    </source>
</reference>
<evidence type="ECO:0000313" key="2">
    <source>
        <dbReference type="Proteomes" id="UP000799753"/>
    </source>
</evidence>
<keyword evidence="2" id="KW-1185">Reference proteome</keyword>
<sequence>MPRMLLMPVEEPFERSEHPFPSWVVGVCQVVYSDCKPPGLHSYLLPHSLYIGRIDETSSAWIALRLRDPRIHCFAIVASHEGRHQERGFPDSCCGRFPFQNSPRVSLLRFMFFLYAARCIGALKRIHHLLMYIPFRSRFPRRGCSMIRRAD</sequence>
<name>A0A6A6SGV6_9PLEO</name>
<organism evidence="1 2">
    <name type="scientific">Massarina eburnea CBS 473.64</name>
    <dbReference type="NCBI Taxonomy" id="1395130"/>
    <lineage>
        <taxon>Eukaryota</taxon>
        <taxon>Fungi</taxon>
        <taxon>Dikarya</taxon>
        <taxon>Ascomycota</taxon>
        <taxon>Pezizomycotina</taxon>
        <taxon>Dothideomycetes</taxon>
        <taxon>Pleosporomycetidae</taxon>
        <taxon>Pleosporales</taxon>
        <taxon>Massarineae</taxon>
        <taxon>Massarinaceae</taxon>
        <taxon>Massarina</taxon>
    </lineage>
</organism>
<evidence type="ECO:0000313" key="1">
    <source>
        <dbReference type="EMBL" id="KAF2646267.1"/>
    </source>
</evidence>
<dbReference type="AlphaFoldDB" id="A0A6A6SGV6"/>
<dbReference type="Proteomes" id="UP000799753">
    <property type="component" value="Unassembled WGS sequence"/>
</dbReference>
<dbReference type="EMBL" id="MU006776">
    <property type="protein sequence ID" value="KAF2646267.1"/>
    <property type="molecule type" value="Genomic_DNA"/>
</dbReference>